<dbReference type="RefSeq" id="WP_077026733.1">
    <property type="nucleotide sequence ID" value="NZ_CP017641.1"/>
</dbReference>
<accession>A0A1P8WNE8</accession>
<protein>
    <submittedName>
        <fullName evidence="1">Putative phosphatase</fullName>
    </submittedName>
</protein>
<dbReference type="AlphaFoldDB" id="A0A1P8WNE8"/>
<evidence type="ECO:0000313" key="1">
    <source>
        <dbReference type="EMBL" id="APZ95589.1"/>
    </source>
</evidence>
<name>A0A1P8WNE8_9PLAN</name>
<dbReference type="InterPro" id="IPR006311">
    <property type="entry name" value="TAT_signal"/>
</dbReference>
<sequence>MPQQSDISRRDFLQNGSLAVGSSAIAGAFSSLLSRTARGEQKRTQVGYGTLRPVADQATGLELLKLPEGFTYKSYGWTGDALSDGQATPGAHDGMAVIAADDDGILTLCRNHELKSDGKPFAKSEIVFDQSAGGGCTNLRFDPDKGTWESATPSLSGTVKNCAGGATPWGTWLTCEEAVAGPQTEDDGRVYNYEEEHGWIFEVPETGNATAVPLKDMGCFVHEAVAVDPNTGIVYETEDRGTAGFYRFIPNRPGDLAAGGILEMLKVPGFSDLGRDVEAGREYDCEWVKIDEPHRGHSPNTKDELGVFLQGRAKGGTRFARLEGCWFGNGVVYFVSTSGGDVGAGQIWSYDPKAAKLSLVFESPDKQVLESPDNIAVSPRGGIVLCEDGDLIPQRLHGLTPDGQLFRFADNNVVLKSERNGFRGDFRGSEWAGATFSPDGKWLFANLQNPGMTFAITGPWEDRGL</sequence>
<dbReference type="EMBL" id="CP017641">
    <property type="protein sequence ID" value="APZ95589.1"/>
    <property type="molecule type" value="Genomic_DNA"/>
</dbReference>
<dbReference type="KEGG" id="fmr:Fuma_05248"/>
<dbReference type="Proteomes" id="UP000187735">
    <property type="component" value="Chromosome"/>
</dbReference>
<keyword evidence="2" id="KW-1185">Reference proteome</keyword>
<dbReference type="PANTHER" id="PTHR35399:SF4">
    <property type="entry name" value="MEMBRANE PROTEIN"/>
    <property type="match status" value="1"/>
</dbReference>
<dbReference type="Pfam" id="PF05787">
    <property type="entry name" value="PhoX"/>
    <property type="match status" value="2"/>
</dbReference>
<reference evidence="1 2" key="1">
    <citation type="journal article" date="2016" name="Front. Microbiol.">
        <title>Fuerstia marisgermanicae gen. nov., sp. nov., an Unusual Member of the Phylum Planctomycetes from the German Wadden Sea.</title>
        <authorList>
            <person name="Kohn T."/>
            <person name="Heuer A."/>
            <person name="Jogler M."/>
            <person name="Vollmers J."/>
            <person name="Boedeker C."/>
            <person name="Bunk B."/>
            <person name="Rast P."/>
            <person name="Borchert D."/>
            <person name="Glockner I."/>
            <person name="Freese H.M."/>
            <person name="Klenk H.P."/>
            <person name="Overmann J."/>
            <person name="Kaster A.K."/>
            <person name="Rohde M."/>
            <person name="Wiegand S."/>
            <person name="Jogler C."/>
        </authorList>
    </citation>
    <scope>NUCLEOTIDE SEQUENCE [LARGE SCALE GENOMIC DNA]</scope>
    <source>
        <strain evidence="1 2">NH11</strain>
    </source>
</reference>
<evidence type="ECO:0000313" key="2">
    <source>
        <dbReference type="Proteomes" id="UP000187735"/>
    </source>
</evidence>
<dbReference type="PANTHER" id="PTHR35399">
    <property type="entry name" value="SLR8030 PROTEIN"/>
    <property type="match status" value="1"/>
</dbReference>
<dbReference type="STRING" id="1891926.Fuma_05248"/>
<dbReference type="PROSITE" id="PS51318">
    <property type="entry name" value="TAT"/>
    <property type="match status" value="1"/>
</dbReference>
<organism evidence="1 2">
    <name type="scientific">Fuerstiella marisgermanici</name>
    <dbReference type="NCBI Taxonomy" id="1891926"/>
    <lineage>
        <taxon>Bacteria</taxon>
        <taxon>Pseudomonadati</taxon>
        <taxon>Planctomycetota</taxon>
        <taxon>Planctomycetia</taxon>
        <taxon>Planctomycetales</taxon>
        <taxon>Planctomycetaceae</taxon>
        <taxon>Fuerstiella</taxon>
    </lineage>
</organism>
<gene>
    <name evidence="1" type="ORF">Fuma_05248</name>
</gene>
<dbReference type="InterPro" id="IPR008557">
    <property type="entry name" value="PhoX"/>
</dbReference>
<proteinExistence type="predicted"/>
<dbReference type="SUPFAM" id="SSF63825">
    <property type="entry name" value="YWTD domain"/>
    <property type="match status" value="1"/>
</dbReference>
<dbReference type="OrthoDB" id="9801383at2"/>